<feature type="region of interest" description="Disordered" evidence="1">
    <location>
        <begin position="1"/>
        <end position="41"/>
    </location>
</feature>
<comment type="caution">
    <text evidence="2">The sequence shown here is derived from an EMBL/GenBank/DDBJ whole genome shotgun (WGS) entry which is preliminary data.</text>
</comment>
<evidence type="ECO:0000313" key="2">
    <source>
        <dbReference type="EMBL" id="CAG8727411.1"/>
    </source>
</evidence>
<evidence type="ECO:0000256" key="1">
    <source>
        <dbReference type="SAM" id="MobiDB-lite"/>
    </source>
</evidence>
<protein>
    <submittedName>
        <fullName evidence="2">8670_t:CDS:1</fullName>
    </submittedName>
</protein>
<feature type="compositionally biased region" description="Polar residues" evidence="1">
    <location>
        <begin position="1"/>
        <end position="39"/>
    </location>
</feature>
<accession>A0A9N9IB00</accession>
<keyword evidence="3" id="KW-1185">Reference proteome</keyword>
<dbReference type="Proteomes" id="UP000789396">
    <property type="component" value="Unassembled WGS sequence"/>
</dbReference>
<evidence type="ECO:0000313" key="3">
    <source>
        <dbReference type="Proteomes" id="UP000789396"/>
    </source>
</evidence>
<dbReference type="AlphaFoldDB" id="A0A9N9IB00"/>
<proteinExistence type="predicted"/>
<sequence>MNSKTGAMTVTKSTYRTSHLNDSTSSSKRIRNSNQLSNRNRMDYDEELNSVNIYREHRGYLEQDKKARIDLNTQIIKDDLYEPVQESTSQHNSKQSSRAVNVGNLVSFSPSNFLPTSFGDFRGISVETGHSDAWGYYPNDIFASGMMMDSLK</sequence>
<dbReference type="EMBL" id="CAJVPZ010027023">
    <property type="protein sequence ID" value="CAG8727411.1"/>
    <property type="molecule type" value="Genomic_DNA"/>
</dbReference>
<organism evidence="2 3">
    <name type="scientific">Racocetra fulgida</name>
    <dbReference type="NCBI Taxonomy" id="60492"/>
    <lineage>
        <taxon>Eukaryota</taxon>
        <taxon>Fungi</taxon>
        <taxon>Fungi incertae sedis</taxon>
        <taxon>Mucoromycota</taxon>
        <taxon>Glomeromycotina</taxon>
        <taxon>Glomeromycetes</taxon>
        <taxon>Diversisporales</taxon>
        <taxon>Gigasporaceae</taxon>
        <taxon>Racocetra</taxon>
    </lineage>
</organism>
<feature type="non-terminal residue" evidence="2">
    <location>
        <position position="152"/>
    </location>
</feature>
<name>A0A9N9IB00_9GLOM</name>
<reference evidence="2" key="1">
    <citation type="submission" date="2021-06" db="EMBL/GenBank/DDBJ databases">
        <authorList>
            <person name="Kallberg Y."/>
            <person name="Tangrot J."/>
            <person name="Rosling A."/>
        </authorList>
    </citation>
    <scope>NUCLEOTIDE SEQUENCE</scope>
    <source>
        <strain evidence="2">IN212</strain>
    </source>
</reference>
<gene>
    <name evidence="2" type="ORF">RFULGI_LOCUS11879</name>
</gene>
<dbReference type="OrthoDB" id="2348264at2759"/>